<dbReference type="InterPro" id="IPR051398">
    <property type="entry name" value="Polysacch_Deacetylase"/>
</dbReference>
<evidence type="ECO:0000313" key="5">
    <source>
        <dbReference type="Proteomes" id="UP001459204"/>
    </source>
</evidence>
<dbReference type="EMBL" id="JBBWWT010000002">
    <property type="protein sequence ID" value="MEL1263992.1"/>
    <property type="molecule type" value="Genomic_DNA"/>
</dbReference>
<feature type="domain" description="NodB homology" evidence="3">
    <location>
        <begin position="100"/>
        <end position="345"/>
    </location>
</feature>
<dbReference type="PANTHER" id="PTHR34216">
    <property type="match status" value="1"/>
</dbReference>
<evidence type="ECO:0000259" key="3">
    <source>
        <dbReference type="PROSITE" id="PS51677"/>
    </source>
</evidence>
<dbReference type="CDD" id="cd10918">
    <property type="entry name" value="CE4_NodB_like_5s_6s"/>
    <property type="match status" value="1"/>
</dbReference>
<keyword evidence="5" id="KW-1185">Reference proteome</keyword>
<dbReference type="RefSeq" id="WP_341725171.1">
    <property type="nucleotide sequence ID" value="NZ_JBBWWT010000002.1"/>
</dbReference>
<evidence type="ECO:0000256" key="2">
    <source>
        <dbReference type="ARBA" id="ARBA00022729"/>
    </source>
</evidence>
<sequence>MADASGAGRRQQLARWCHRANVLPLVGRLRGLFLSDLRILAYHRVLDCSDPAGFDFDLELISASTEAFREQMSAIKRDFVPMRFDQVIDCLDQGERLPPRATLITFDDGYDDNYRVAFPILRDLDMSAMFFVSTGHIDSGAPYAYDWAVHMICRTPDDRLHLPEAGIDWALPGDNAGRREVANRFLRELKGFPAPLQERLIATMEREWAMPRAPHADCRPMSWAEVREMQAGGMEIGSHGVHHRMLAKMPREMMIEEINESKRMLDDHLAAPAQVLSYPVGGFDAYDETVVEAARAAGFRLACSYVPGTSVLSEDTLYALRRLHVERYVDAAWFRGMVEMPELFG</sequence>
<comment type="caution">
    <text evidence="4">The sequence shown here is derived from an EMBL/GenBank/DDBJ whole genome shotgun (WGS) entry which is preliminary data.</text>
</comment>
<evidence type="ECO:0000313" key="4">
    <source>
        <dbReference type="EMBL" id="MEL1263992.1"/>
    </source>
</evidence>
<dbReference type="Proteomes" id="UP001459204">
    <property type="component" value="Unassembled WGS sequence"/>
</dbReference>
<organism evidence="4 5">
    <name type="scientific">Pseudoxanthomonas putridarboris</name>
    <dbReference type="NCBI Taxonomy" id="752605"/>
    <lineage>
        <taxon>Bacteria</taxon>
        <taxon>Pseudomonadati</taxon>
        <taxon>Pseudomonadota</taxon>
        <taxon>Gammaproteobacteria</taxon>
        <taxon>Lysobacterales</taxon>
        <taxon>Lysobacteraceae</taxon>
        <taxon>Pseudoxanthomonas</taxon>
    </lineage>
</organism>
<dbReference type="Pfam" id="PF01522">
    <property type="entry name" value="Polysacc_deac_1"/>
    <property type="match status" value="1"/>
</dbReference>
<dbReference type="Gene3D" id="3.20.20.370">
    <property type="entry name" value="Glycoside hydrolase/deacetylase"/>
    <property type="match status" value="1"/>
</dbReference>
<gene>
    <name evidence="4" type="ORF">AAD027_06345</name>
</gene>
<name>A0ABU9IYD3_9GAMM</name>
<accession>A0ABU9IYD3</accession>
<dbReference type="InterPro" id="IPR011330">
    <property type="entry name" value="Glyco_hydro/deAcase_b/a-brl"/>
</dbReference>
<evidence type="ECO:0000256" key="1">
    <source>
        <dbReference type="ARBA" id="ARBA00004613"/>
    </source>
</evidence>
<reference evidence="4 5" key="1">
    <citation type="submission" date="2024-04" db="EMBL/GenBank/DDBJ databases">
        <title>Draft genome sequence of Pseudoxanthomonas putridarboris WD12.</title>
        <authorList>
            <person name="Oh J."/>
        </authorList>
    </citation>
    <scope>NUCLEOTIDE SEQUENCE [LARGE SCALE GENOMIC DNA]</scope>
    <source>
        <strain evidence="4 5">WD12</strain>
    </source>
</reference>
<proteinExistence type="predicted"/>
<protein>
    <submittedName>
        <fullName evidence="4">Polysaccharide deacetylase family protein</fullName>
    </submittedName>
</protein>
<dbReference type="PANTHER" id="PTHR34216:SF3">
    <property type="entry name" value="POLY-BETA-1,6-N-ACETYL-D-GLUCOSAMINE N-DEACETYLASE"/>
    <property type="match status" value="1"/>
</dbReference>
<dbReference type="PROSITE" id="PS51677">
    <property type="entry name" value="NODB"/>
    <property type="match status" value="1"/>
</dbReference>
<comment type="subcellular location">
    <subcellularLocation>
        <location evidence="1">Secreted</location>
    </subcellularLocation>
</comment>
<keyword evidence="2" id="KW-0732">Signal</keyword>
<dbReference type="SUPFAM" id="SSF88713">
    <property type="entry name" value="Glycoside hydrolase/deacetylase"/>
    <property type="match status" value="1"/>
</dbReference>
<dbReference type="InterPro" id="IPR002509">
    <property type="entry name" value="NODB_dom"/>
</dbReference>